<dbReference type="InterPro" id="IPR003514">
    <property type="entry name" value="Microviridae_protein_F"/>
</dbReference>
<dbReference type="Gene3D" id="2.60.169.10">
    <property type="entry name" value="Microviridae F protein"/>
    <property type="match status" value="2"/>
</dbReference>
<evidence type="ECO:0000313" key="6">
    <source>
        <dbReference type="EMBL" id="UPW41958.1"/>
    </source>
</evidence>
<keyword evidence="5" id="KW-0946">Virion</keyword>
<dbReference type="SUPFAM" id="SSF88645">
    <property type="entry name" value="ssDNA viruses"/>
    <property type="match status" value="1"/>
</dbReference>
<evidence type="ECO:0000256" key="3">
    <source>
        <dbReference type="ARBA" id="ARBA00022431"/>
    </source>
</evidence>
<keyword evidence="4" id="KW-0167">Capsid protein</keyword>
<protein>
    <submittedName>
        <fullName evidence="6">Major capsid protein</fullName>
    </submittedName>
</protein>
<dbReference type="GO" id="GO:0005198">
    <property type="term" value="F:structural molecule activity"/>
    <property type="evidence" value="ECO:0007669"/>
    <property type="project" value="InterPro"/>
</dbReference>
<evidence type="ECO:0000256" key="1">
    <source>
        <dbReference type="ARBA" id="ARBA00004328"/>
    </source>
</evidence>
<comment type="subcellular location">
    <subcellularLocation>
        <location evidence="1">Virion</location>
    </subcellularLocation>
</comment>
<sequence length="565" mass="62948">MTRNTNTRFALNPTRLDMSRSRFDRSSSYKTTFNVGDLVPFFVDEVLPGDTFSIDTSKVVRMQTLLTPIMDNIYLDTYFFFVPNRIVWEHWRELMGENTQSAWLPEIEYSVPQITSPEGGWSVGTIADYMGIPTGVSNLSVNAMPFRAYALICNEWFRDENLTDPLNIPVSDATVVGSNGNVYVTDVAKGGMPFKCAKYHDYFTSCLPAPQKGPDVTIPVGSLEALPVVTGEDHPSALGSGSLHLTGFPQSGSGQISYPLGFSSKNPGNAGGDPYPHLVSGTSSSTGFSGNSNVRPVNLWAEWQGSGSPLVAATVNQLRTAFQIQKLYERDARGGTRYIEILKSHFGVTSPDARLQRPEYLGGSRIPININQVVQNSGTPSDGTPQGTVAAYSVTTDSHSEFTKSFVEHGFVLGLMVARYDHTYQQGLDRFWSRKDRFDYYWPVFANLGEQAVFNKEIFAQGTDEDDEVFGYQEAWADYRYRPSRVTGEMRSTYAQSLDVWHLADHYEKLPSLSDSWIREDSKTVNRVLAVSDNISAQLFCDIYVRCLATRPMPLYSIPGLIDHH</sequence>
<name>A0A976N3C9_9VIRU</name>
<evidence type="ECO:0000256" key="5">
    <source>
        <dbReference type="ARBA" id="ARBA00022844"/>
    </source>
</evidence>
<keyword evidence="3" id="KW-1140">T=1 icosahedral capsid protein</keyword>
<evidence type="ECO:0000256" key="4">
    <source>
        <dbReference type="ARBA" id="ARBA00022561"/>
    </source>
</evidence>
<proteinExistence type="inferred from homology"/>
<accession>A0A976N3C9</accession>
<comment type="similarity">
    <text evidence="2">Belongs to the microviridae F protein family.</text>
</comment>
<organism evidence="6">
    <name type="scientific">Dipodfec virus RodF1_56</name>
    <dbReference type="NCBI Taxonomy" id="2929303"/>
    <lineage>
        <taxon>Viruses</taxon>
        <taxon>Monodnaviria</taxon>
        <taxon>Sangervirae</taxon>
        <taxon>Phixviricota</taxon>
        <taxon>Malgrandaviricetes</taxon>
        <taxon>Petitvirales</taxon>
        <taxon>Microviridae</taxon>
    </lineage>
</organism>
<dbReference type="Pfam" id="PF02305">
    <property type="entry name" value="Phage_F"/>
    <property type="match status" value="1"/>
</dbReference>
<evidence type="ECO:0000256" key="2">
    <source>
        <dbReference type="ARBA" id="ARBA00009963"/>
    </source>
</evidence>
<dbReference type="GO" id="GO:0039615">
    <property type="term" value="C:T=1 icosahedral viral capsid"/>
    <property type="evidence" value="ECO:0007669"/>
    <property type="project" value="UniProtKB-KW"/>
</dbReference>
<dbReference type="EMBL" id="OM869701">
    <property type="protein sequence ID" value="UPW41958.1"/>
    <property type="molecule type" value="Genomic_DNA"/>
</dbReference>
<dbReference type="InterPro" id="IPR016184">
    <property type="entry name" value="Capsid/spike_ssDNA_virus"/>
</dbReference>
<dbReference type="InterPro" id="IPR037002">
    <property type="entry name" value="Microviridae_protein_F_sf"/>
</dbReference>
<reference evidence="6" key="1">
    <citation type="submission" date="2022-02" db="EMBL/GenBank/DDBJ databases">
        <title>Towards deciphering the DNA virus diversity associated with rodent species in the families Cricetidae and Heteromyidae.</title>
        <authorList>
            <person name="Lund M."/>
            <person name="Larsen B.B."/>
            <person name="Gryseels S."/>
            <person name="Kraberger S."/>
            <person name="Rowsey D.M."/>
            <person name="Steger L."/>
            <person name="Yule K.M."/>
            <person name="Upham N.S."/>
            <person name="Worobey M."/>
            <person name="Van Doorslaer K."/>
            <person name="Varsani A."/>
        </authorList>
    </citation>
    <scope>NUCLEOTIDE SEQUENCE</scope>
    <source>
        <strain evidence="6">NeonRodF1_56</strain>
    </source>
</reference>